<sequence>MDDFPPLARVPVPLVVETTMRTSGSSGVPGNKKENDEDEAAMRNINTQIKNLVRKRAELKKQTKEDSGKDSDRKLKGGTPRSKEKQRTPRVKPRITSSIQLVPPRSKPGSKGKYDGTSVDTGSDRRTSGNTRDNKEGWTGVRKKQRRNSGKDRGQDGTPAFGRQASRPNDRPNDGKPKAVIRKPPKTAAVMIVSREDGFSYASTLKKARESISLDKLKIDRTKIRRAANGGILIEVLGPGGAGKALALRDKLHEVLQDQAVVSRPVAKGEIRLVGLDCTVSTDEVLDIVAGLGGCLRNDVKVGMIRPLNNGLYTVWIQCPLEAVAKLSNLRKVKIGWTLARVEALNARPLQCFKCWRFGHLRSSCSFKEDFSGLCFGAVDRVTRRGFVVSLLAARFAYWRAETTTIDWDQIFAQRNEGLETLVLFPDPRRLTRIGGPTLC</sequence>
<organism evidence="2 3">
    <name type="scientific">Lasius niger</name>
    <name type="common">Black garden ant</name>
    <dbReference type="NCBI Taxonomy" id="67767"/>
    <lineage>
        <taxon>Eukaryota</taxon>
        <taxon>Metazoa</taxon>
        <taxon>Ecdysozoa</taxon>
        <taxon>Arthropoda</taxon>
        <taxon>Hexapoda</taxon>
        <taxon>Insecta</taxon>
        <taxon>Pterygota</taxon>
        <taxon>Neoptera</taxon>
        <taxon>Endopterygota</taxon>
        <taxon>Hymenoptera</taxon>
        <taxon>Apocrita</taxon>
        <taxon>Aculeata</taxon>
        <taxon>Formicoidea</taxon>
        <taxon>Formicidae</taxon>
        <taxon>Formicinae</taxon>
        <taxon>Lasius</taxon>
        <taxon>Lasius</taxon>
    </lineage>
</organism>
<reference evidence="2 3" key="1">
    <citation type="submission" date="2015-04" db="EMBL/GenBank/DDBJ databases">
        <title>Lasius niger genome sequencing.</title>
        <authorList>
            <person name="Konorov E.A."/>
            <person name="Nikitin M.A."/>
            <person name="Kirill M.V."/>
            <person name="Chang P."/>
        </authorList>
    </citation>
    <scope>NUCLEOTIDE SEQUENCE [LARGE SCALE GENOMIC DNA]</scope>
    <source>
        <tissue evidence="2">Whole</tissue>
    </source>
</reference>
<feature type="compositionally biased region" description="Basic and acidic residues" evidence="1">
    <location>
        <begin position="122"/>
        <end position="136"/>
    </location>
</feature>
<comment type="caution">
    <text evidence="2">The sequence shown here is derived from an EMBL/GenBank/DDBJ whole genome shotgun (WGS) entry which is preliminary data.</text>
</comment>
<feature type="compositionally biased region" description="Polar residues" evidence="1">
    <location>
        <begin position="19"/>
        <end position="28"/>
    </location>
</feature>
<proteinExistence type="predicted"/>
<evidence type="ECO:0000313" key="3">
    <source>
        <dbReference type="Proteomes" id="UP000036403"/>
    </source>
</evidence>
<feature type="region of interest" description="Disordered" evidence="1">
    <location>
        <begin position="1"/>
        <end position="185"/>
    </location>
</feature>
<feature type="compositionally biased region" description="Basic and acidic residues" evidence="1">
    <location>
        <begin position="168"/>
        <end position="177"/>
    </location>
</feature>
<dbReference type="OrthoDB" id="7699172at2759"/>
<dbReference type="AlphaFoldDB" id="A0A0J7KPH5"/>
<dbReference type="PaxDb" id="67767-A0A0J7KPH5"/>
<keyword evidence="3" id="KW-1185">Reference proteome</keyword>
<evidence type="ECO:0000313" key="2">
    <source>
        <dbReference type="EMBL" id="KMQ92252.1"/>
    </source>
</evidence>
<protein>
    <submittedName>
        <fullName evidence="2">Gag-pol polyprotein</fullName>
    </submittedName>
</protein>
<dbReference type="Proteomes" id="UP000036403">
    <property type="component" value="Unassembled WGS sequence"/>
</dbReference>
<evidence type="ECO:0000256" key="1">
    <source>
        <dbReference type="SAM" id="MobiDB-lite"/>
    </source>
</evidence>
<gene>
    <name evidence="2" type="ORF">RF55_7795</name>
</gene>
<feature type="compositionally biased region" description="Low complexity" evidence="1">
    <location>
        <begin position="1"/>
        <end position="16"/>
    </location>
</feature>
<name>A0A0J7KPH5_LASNI</name>
<accession>A0A0J7KPH5</accession>
<feature type="compositionally biased region" description="Basic and acidic residues" evidence="1">
    <location>
        <begin position="55"/>
        <end position="87"/>
    </location>
</feature>
<dbReference type="EMBL" id="LBMM01004603">
    <property type="protein sequence ID" value="KMQ92252.1"/>
    <property type="molecule type" value="Genomic_DNA"/>
</dbReference>